<sequence>MIYSDHKDLWEELLCCLNLPGCTNSSDIFESLNEYFYAQGLDWSKCIGMRTDGIAGTIFHQSESSYENKRNRAPIKAFVHSLHDSPGTFDNYEIFPCTKYSDE</sequence>
<dbReference type="EMBL" id="BMAW01031226">
    <property type="protein sequence ID" value="GFU20190.1"/>
    <property type="molecule type" value="Genomic_DNA"/>
</dbReference>
<evidence type="ECO:0000313" key="2">
    <source>
        <dbReference type="Proteomes" id="UP000887013"/>
    </source>
</evidence>
<organism evidence="1 2">
    <name type="scientific">Nephila pilipes</name>
    <name type="common">Giant wood spider</name>
    <name type="synonym">Nephila maculata</name>
    <dbReference type="NCBI Taxonomy" id="299642"/>
    <lineage>
        <taxon>Eukaryota</taxon>
        <taxon>Metazoa</taxon>
        <taxon>Ecdysozoa</taxon>
        <taxon>Arthropoda</taxon>
        <taxon>Chelicerata</taxon>
        <taxon>Arachnida</taxon>
        <taxon>Araneae</taxon>
        <taxon>Araneomorphae</taxon>
        <taxon>Entelegynae</taxon>
        <taxon>Araneoidea</taxon>
        <taxon>Nephilidae</taxon>
        <taxon>Nephila</taxon>
    </lineage>
</organism>
<keyword evidence="2" id="KW-1185">Reference proteome</keyword>
<protein>
    <submittedName>
        <fullName evidence="1">Uncharacterized protein</fullName>
    </submittedName>
</protein>
<evidence type="ECO:0000313" key="1">
    <source>
        <dbReference type="EMBL" id="GFU20190.1"/>
    </source>
</evidence>
<reference evidence="1" key="1">
    <citation type="submission" date="2020-08" db="EMBL/GenBank/DDBJ databases">
        <title>Multicomponent nature underlies the extraordinary mechanical properties of spider dragline silk.</title>
        <authorList>
            <person name="Kono N."/>
            <person name="Nakamura H."/>
            <person name="Mori M."/>
            <person name="Yoshida Y."/>
            <person name="Ohtoshi R."/>
            <person name="Malay A.D."/>
            <person name="Moran D.A.P."/>
            <person name="Tomita M."/>
            <person name="Numata K."/>
            <person name="Arakawa K."/>
        </authorList>
    </citation>
    <scope>NUCLEOTIDE SEQUENCE</scope>
</reference>
<comment type="caution">
    <text evidence="1">The sequence shown here is derived from an EMBL/GenBank/DDBJ whole genome shotgun (WGS) entry which is preliminary data.</text>
</comment>
<proteinExistence type="predicted"/>
<name>A0A8X6QE09_NEPPI</name>
<gene>
    <name evidence="1" type="ORF">NPIL_126441</name>
</gene>
<dbReference type="Proteomes" id="UP000887013">
    <property type="component" value="Unassembled WGS sequence"/>
</dbReference>
<accession>A0A8X6QE09</accession>
<dbReference type="AlphaFoldDB" id="A0A8X6QE09"/>